<dbReference type="Pfam" id="PF01381">
    <property type="entry name" value="HTH_3"/>
    <property type="match status" value="1"/>
</dbReference>
<dbReference type="InterPro" id="IPR001387">
    <property type="entry name" value="Cro/C1-type_HTH"/>
</dbReference>
<comment type="caution">
    <text evidence="3">The sequence shown here is derived from an EMBL/GenBank/DDBJ whole genome shotgun (WGS) entry which is preliminary data.</text>
</comment>
<dbReference type="PANTHER" id="PTHR46797">
    <property type="entry name" value="HTH-TYPE TRANSCRIPTIONAL REGULATOR"/>
    <property type="match status" value="1"/>
</dbReference>
<accession>A0ABV8UV59</accession>
<name>A0ABV8UV59_9BACL</name>
<feature type="domain" description="HTH cro/C1-type" evidence="2">
    <location>
        <begin position="12"/>
        <end position="66"/>
    </location>
</feature>
<dbReference type="InterPro" id="IPR010982">
    <property type="entry name" value="Lambda_DNA-bd_dom_sf"/>
</dbReference>
<dbReference type="Proteomes" id="UP001595733">
    <property type="component" value="Unassembled WGS sequence"/>
</dbReference>
<dbReference type="SMART" id="SM00530">
    <property type="entry name" value="HTH_XRE"/>
    <property type="match status" value="1"/>
</dbReference>
<evidence type="ECO:0000313" key="4">
    <source>
        <dbReference type="Proteomes" id="UP001595733"/>
    </source>
</evidence>
<dbReference type="InterPro" id="IPR050807">
    <property type="entry name" value="TransReg_Diox_bact_type"/>
</dbReference>
<evidence type="ECO:0000313" key="3">
    <source>
        <dbReference type="EMBL" id="MFC4355064.1"/>
    </source>
</evidence>
<evidence type="ECO:0000256" key="1">
    <source>
        <dbReference type="ARBA" id="ARBA00023125"/>
    </source>
</evidence>
<evidence type="ECO:0000259" key="2">
    <source>
        <dbReference type="PROSITE" id="PS50943"/>
    </source>
</evidence>
<dbReference type="CDD" id="cd00093">
    <property type="entry name" value="HTH_XRE"/>
    <property type="match status" value="1"/>
</dbReference>
<organism evidence="3 4">
    <name type="scientific">Chryseomicrobium palamuruense</name>
    <dbReference type="NCBI Taxonomy" id="682973"/>
    <lineage>
        <taxon>Bacteria</taxon>
        <taxon>Bacillati</taxon>
        <taxon>Bacillota</taxon>
        <taxon>Bacilli</taxon>
        <taxon>Bacillales</taxon>
        <taxon>Caryophanaceae</taxon>
        <taxon>Chryseomicrobium</taxon>
    </lineage>
</organism>
<gene>
    <name evidence="3" type="ORF">ACFO0S_08400</name>
</gene>
<dbReference type="PANTHER" id="PTHR46797:SF1">
    <property type="entry name" value="METHYLPHOSPHONATE SYNTHASE"/>
    <property type="match status" value="1"/>
</dbReference>
<dbReference type="PROSITE" id="PS50943">
    <property type="entry name" value="HTH_CROC1"/>
    <property type="match status" value="1"/>
</dbReference>
<sequence length="73" mass="7954">MANLNLELANQLKALRQERNISLEDLSLKVRIGVAKLEAYERGAEKPSVQTLLKLSNALEVPASNLLDGLPTA</sequence>
<dbReference type="SUPFAM" id="SSF47413">
    <property type="entry name" value="lambda repressor-like DNA-binding domains"/>
    <property type="match status" value="1"/>
</dbReference>
<dbReference type="EMBL" id="JBHSEF010000022">
    <property type="protein sequence ID" value="MFC4355064.1"/>
    <property type="molecule type" value="Genomic_DNA"/>
</dbReference>
<keyword evidence="1" id="KW-0238">DNA-binding</keyword>
<keyword evidence="4" id="KW-1185">Reference proteome</keyword>
<reference evidence="4" key="1">
    <citation type="journal article" date="2019" name="Int. J. Syst. Evol. Microbiol.">
        <title>The Global Catalogue of Microorganisms (GCM) 10K type strain sequencing project: providing services to taxonomists for standard genome sequencing and annotation.</title>
        <authorList>
            <consortium name="The Broad Institute Genomics Platform"/>
            <consortium name="The Broad Institute Genome Sequencing Center for Infectious Disease"/>
            <person name="Wu L."/>
            <person name="Ma J."/>
        </authorList>
    </citation>
    <scope>NUCLEOTIDE SEQUENCE [LARGE SCALE GENOMIC DNA]</scope>
    <source>
        <strain evidence="4">CCUG 50353</strain>
    </source>
</reference>
<dbReference type="Gene3D" id="1.10.260.40">
    <property type="entry name" value="lambda repressor-like DNA-binding domains"/>
    <property type="match status" value="1"/>
</dbReference>
<proteinExistence type="predicted"/>
<protein>
    <submittedName>
        <fullName evidence="3">Helix-turn-helix domain-containing protein</fullName>
    </submittedName>
</protein>
<dbReference type="RefSeq" id="WP_378141399.1">
    <property type="nucleotide sequence ID" value="NZ_JBHSEF010000022.1"/>
</dbReference>